<keyword evidence="5" id="KW-0238">DNA-binding</keyword>
<reference evidence="11" key="2">
    <citation type="journal article" date="2014" name="BMC Genomics">
        <title>A genomic perspective to assessing quality of mass-reared SIT flies used in Mediterranean fruit fly (Ceratitis capitata) eradication in California.</title>
        <authorList>
            <person name="Calla B."/>
            <person name="Hall B."/>
            <person name="Hou S."/>
            <person name="Geib S.M."/>
        </authorList>
    </citation>
    <scope>NUCLEOTIDE SEQUENCE</scope>
</reference>
<dbReference type="GO" id="GO:0008270">
    <property type="term" value="F:zinc ion binding"/>
    <property type="evidence" value="ECO:0007669"/>
    <property type="project" value="UniProtKB-KW"/>
</dbReference>
<dbReference type="CDD" id="cd11661">
    <property type="entry name" value="SANT_MTA3_like"/>
    <property type="match status" value="1"/>
</dbReference>
<feature type="domain" description="SANT" evidence="9">
    <location>
        <begin position="487"/>
        <end position="539"/>
    </location>
</feature>
<keyword evidence="4" id="KW-0862">Zinc</keyword>
<organism evidence="11">
    <name type="scientific">Ceratitis capitata</name>
    <name type="common">Mediterranean fruit fly</name>
    <name type="synonym">Tephritis capitata</name>
    <dbReference type="NCBI Taxonomy" id="7213"/>
    <lineage>
        <taxon>Eukaryota</taxon>
        <taxon>Metazoa</taxon>
        <taxon>Ecdysozoa</taxon>
        <taxon>Arthropoda</taxon>
        <taxon>Hexapoda</taxon>
        <taxon>Insecta</taxon>
        <taxon>Pterygota</taxon>
        <taxon>Neoptera</taxon>
        <taxon>Endopterygota</taxon>
        <taxon>Diptera</taxon>
        <taxon>Brachycera</taxon>
        <taxon>Muscomorpha</taxon>
        <taxon>Tephritoidea</taxon>
        <taxon>Tephritidae</taxon>
        <taxon>Ceratitis</taxon>
        <taxon>Ceratitis</taxon>
    </lineage>
</organism>
<feature type="region of interest" description="Disordered" evidence="7">
    <location>
        <begin position="226"/>
        <end position="260"/>
    </location>
</feature>
<dbReference type="Pfam" id="PF01448">
    <property type="entry name" value="ELM2"/>
    <property type="match status" value="1"/>
</dbReference>
<gene>
    <name evidence="11" type="primary">MIER1</name>
    <name evidence="10" type="ORF">CCAP1982_LOCUS21680</name>
</gene>
<accession>W8BX16</accession>
<name>W8BX16_CERCA</name>
<feature type="compositionally biased region" description="Polar residues" evidence="7">
    <location>
        <begin position="640"/>
        <end position="652"/>
    </location>
</feature>
<evidence type="ECO:0000313" key="11">
    <source>
        <dbReference type="EMBL" id="JAC05851.1"/>
    </source>
</evidence>
<dbReference type="SUPFAM" id="SSF46689">
    <property type="entry name" value="Homeodomain-like"/>
    <property type="match status" value="1"/>
</dbReference>
<dbReference type="Gene3D" id="1.10.10.60">
    <property type="entry name" value="Homeodomain-like"/>
    <property type="match status" value="1"/>
</dbReference>
<evidence type="ECO:0000313" key="10">
    <source>
        <dbReference type="EMBL" id="CAD7013632.1"/>
    </source>
</evidence>
<keyword evidence="6" id="KW-0539">Nucleus</keyword>
<dbReference type="SMART" id="SM01189">
    <property type="entry name" value="ELM2"/>
    <property type="match status" value="1"/>
</dbReference>
<dbReference type="InterPro" id="IPR040138">
    <property type="entry name" value="MIER/MTA"/>
</dbReference>
<evidence type="ECO:0000256" key="2">
    <source>
        <dbReference type="ARBA" id="ARBA00022723"/>
    </source>
</evidence>
<dbReference type="GeneID" id="101458500"/>
<evidence type="ECO:0000256" key="4">
    <source>
        <dbReference type="ARBA" id="ARBA00022833"/>
    </source>
</evidence>
<feature type="domain" description="ELM2" evidence="8">
    <location>
        <begin position="331"/>
        <end position="482"/>
    </location>
</feature>
<dbReference type="GO" id="GO:0003677">
    <property type="term" value="F:DNA binding"/>
    <property type="evidence" value="ECO:0007669"/>
    <property type="project" value="UniProtKB-KW"/>
</dbReference>
<keyword evidence="3" id="KW-0863">Zinc-finger</keyword>
<dbReference type="GO" id="GO:0003714">
    <property type="term" value="F:transcription corepressor activity"/>
    <property type="evidence" value="ECO:0007669"/>
    <property type="project" value="TreeGrafter"/>
</dbReference>
<feature type="compositionally biased region" description="Basic residues" evidence="7">
    <location>
        <begin position="161"/>
        <end position="178"/>
    </location>
</feature>
<feature type="region of interest" description="Disordered" evidence="7">
    <location>
        <begin position="156"/>
        <end position="195"/>
    </location>
</feature>
<proteinExistence type="evidence at transcript level"/>
<feature type="region of interest" description="Disordered" evidence="7">
    <location>
        <begin position="31"/>
        <end position="59"/>
    </location>
</feature>
<protein>
    <submittedName>
        <fullName evidence="10">(Mediterranean fruit fly) hypothetical protein</fullName>
    </submittedName>
    <submittedName>
        <fullName evidence="11">Mesoderm induction early response protein 1</fullName>
    </submittedName>
</protein>
<comment type="subcellular location">
    <subcellularLocation>
        <location evidence="1">Nucleus</location>
    </subcellularLocation>
</comment>
<dbReference type="AlphaFoldDB" id="W8BX16"/>
<reference evidence="11" key="1">
    <citation type="submission" date="2013-07" db="EMBL/GenBank/DDBJ databases">
        <authorList>
            <person name="Geib S."/>
        </authorList>
    </citation>
    <scope>NUCLEOTIDE SEQUENCE</scope>
</reference>
<reference evidence="10" key="3">
    <citation type="submission" date="2020-11" db="EMBL/GenBank/DDBJ databases">
        <authorList>
            <person name="Whitehead M."/>
        </authorList>
    </citation>
    <scope>NUCLEOTIDE SEQUENCE</scope>
    <source>
        <strain evidence="10">EGII</strain>
    </source>
</reference>
<dbReference type="GO" id="GO:0042826">
    <property type="term" value="F:histone deacetylase binding"/>
    <property type="evidence" value="ECO:0007669"/>
    <property type="project" value="TreeGrafter"/>
</dbReference>
<evidence type="ECO:0000256" key="3">
    <source>
        <dbReference type="ARBA" id="ARBA00022771"/>
    </source>
</evidence>
<dbReference type="OrthoDB" id="5916873at2759"/>
<evidence type="ECO:0000256" key="1">
    <source>
        <dbReference type="ARBA" id="ARBA00004123"/>
    </source>
</evidence>
<dbReference type="PROSITE" id="PS51293">
    <property type="entry name" value="SANT"/>
    <property type="match status" value="1"/>
</dbReference>
<dbReference type="FunFam" id="1.10.10.60:FF:000012">
    <property type="entry name" value="Metastasis-associated 1 family, member 3"/>
    <property type="match status" value="1"/>
</dbReference>
<evidence type="ECO:0000256" key="6">
    <source>
        <dbReference type="ARBA" id="ARBA00023242"/>
    </source>
</evidence>
<dbReference type="Proteomes" id="UP000606786">
    <property type="component" value="Unassembled WGS sequence"/>
</dbReference>
<keyword evidence="12" id="KW-1185">Reference proteome</keyword>
<dbReference type="KEGG" id="ccat:101458500"/>
<dbReference type="InterPro" id="IPR001005">
    <property type="entry name" value="SANT/Myb"/>
</dbReference>
<evidence type="ECO:0000259" key="9">
    <source>
        <dbReference type="PROSITE" id="PS51293"/>
    </source>
</evidence>
<dbReference type="GO" id="GO:0000122">
    <property type="term" value="P:negative regulation of transcription by RNA polymerase II"/>
    <property type="evidence" value="ECO:0007669"/>
    <property type="project" value="TreeGrafter"/>
</dbReference>
<dbReference type="Gene3D" id="4.10.1240.50">
    <property type="match status" value="1"/>
</dbReference>
<dbReference type="InterPro" id="IPR009057">
    <property type="entry name" value="Homeodomain-like_sf"/>
</dbReference>
<dbReference type="PROSITE" id="PS51156">
    <property type="entry name" value="ELM2"/>
    <property type="match status" value="1"/>
</dbReference>
<evidence type="ECO:0000313" key="12">
    <source>
        <dbReference type="Proteomes" id="UP000606786"/>
    </source>
</evidence>
<keyword evidence="2" id="KW-0479">Metal-binding</keyword>
<dbReference type="PANTHER" id="PTHR10865:SF28">
    <property type="entry name" value="ELM2 DOMAIN-CONTAINING PROTEIN"/>
    <property type="match status" value="1"/>
</dbReference>
<evidence type="ECO:0000256" key="5">
    <source>
        <dbReference type="ARBA" id="ARBA00023125"/>
    </source>
</evidence>
<dbReference type="SMART" id="SM00717">
    <property type="entry name" value="SANT"/>
    <property type="match status" value="1"/>
</dbReference>
<evidence type="ECO:0000256" key="7">
    <source>
        <dbReference type="SAM" id="MobiDB-lite"/>
    </source>
</evidence>
<dbReference type="InterPro" id="IPR017884">
    <property type="entry name" value="SANT_dom"/>
</dbReference>
<dbReference type="InterPro" id="IPR000949">
    <property type="entry name" value="ELM2_dom"/>
</dbReference>
<feature type="region of interest" description="Disordered" evidence="7">
    <location>
        <begin position="638"/>
        <end position="662"/>
    </location>
</feature>
<dbReference type="PANTHER" id="PTHR10865">
    <property type="entry name" value="METASTASIS-ASSOCIATED PROTEIN AND MESODERM INDUCTION EARLY RESPONSE PROTEIN"/>
    <property type="match status" value="1"/>
</dbReference>
<feature type="compositionally biased region" description="Polar residues" evidence="7">
    <location>
        <begin position="182"/>
        <end position="191"/>
    </location>
</feature>
<dbReference type="GO" id="GO:0005654">
    <property type="term" value="C:nucleoplasm"/>
    <property type="evidence" value="ECO:0007669"/>
    <property type="project" value="TreeGrafter"/>
</dbReference>
<feature type="compositionally biased region" description="Polar residues" evidence="7">
    <location>
        <begin position="248"/>
        <end position="260"/>
    </location>
</feature>
<evidence type="ECO:0000259" key="8">
    <source>
        <dbReference type="PROSITE" id="PS51156"/>
    </source>
</evidence>
<dbReference type="EMBL" id="GAMC01000705">
    <property type="protein sequence ID" value="JAC05851.1"/>
    <property type="molecule type" value="mRNA"/>
</dbReference>
<dbReference type="EMBL" id="CAJHJT010000056">
    <property type="protein sequence ID" value="CAD7013632.1"/>
    <property type="molecule type" value="Genomic_DNA"/>
</dbReference>
<sequence>MSPEPDAEQLACNKFVAIEKETDVAMEENLNNLGLPTDSGEICQQTDEALPRKQRERRNKSPIAISTLMESFAAPLSPASSSCTSQGNSSADATFEPSIDMMVNDFDDEQTLNEEEALAAMEHQDPHDEIATLQEESEMPLEELLAKYQVAPQVPVYVSSSRKKKRTAGSGKNSKHRKVDSESTVGSNSAEAGTETALESIVDNEAINSTDRSANDVILIEESGDEEAAAKKSLTDMGDNDESLTPEEFQSTNEENNDTLALNGHTEKSKQRRTHLMDLYPEESFTAVINSVGDQDKDISLELLYNEEIEEDIIDAEEEEEDEFDSDYVKKTIMVGSSYQATIPDGLSQYGDVLPYENEDKLIWEPSQVSEKEVEEYLLKARDIKPSLLDNVDEECEEPNQITPSGNADSDATNTVINGIEAENAKSFTNQKTEDTQSTMTSLAGENVDVTAVIKDNEQALHLLVQCGYDFKEALRRKRLNALPLTGSMSLWSEEECHKFEEGIQKFGKDFLKIRQNQVRTRTMRELVQFYYLWKKSDRRDHNFANSDTVDHMDIYLNEGGDYSPTGGINGNAAAANSSNNNGAATLGTRKNSVQKNPISIMMTGSTSSNTSNVTTTVPATQLNTQNNKVVNNRKRSVIGSPNSNYENTVNPSLPVAAVPTK</sequence>